<dbReference type="KEGG" id="boz:DBV39_14025"/>
<comment type="similarity">
    <text evidence="1">Belongs to the CutA family.</text>
</comment>
<dbReference type="PANTHER" id="PTHR23419:SF8">
    <property type="entry name" value="FI09726P"/>
    <property type="match status" value="1"/>
</dbReference>
<dbReference type="Gene3D" id="3.30.70.120">
    <property type="match status" value="1"/>
</dbReference>
<accession>A0A2R4XLG9</accession>
<protein>
    <submittedName>
        <fullName evidence="2">Divalent-cation tolerance protein CutA</fullName>
    </submittedName>
</protein>
<evidence type="ECO:0000256" key="1">
    <source>
        <dbReference type="ARBA" id="ARBA00010169"/>
    </source>
</evidence>
<name>A0A2R4XLG9_9BURK</name>
<evidence type="ECO:0000313" key="3">
    <source>
        <dbReference type="Proteomes" id="UP000244571"/>
    </source>
</evidence>
<proteinExistence type="inferred from homology"/>
<dbReference type="PANTHER" id="PTHR23419">
    <property type="entry name" value="DIVALENT CATION TOLERANCE CUTA-RELATED"/>
    <property type="match status" value="1"/>
</dbReference>
<dbReference type="GO" id="GO:0005507">
    <property type="term" value="F:copper ion binding"/>
    <property type="evidence" value="ECO:0007669"/>
    <property type="project" value="TreeGrafter"/>
</dbReference>
<dbReference type="EMBL" id="CP028901">
    <property type="protein sequence ID" value="AWB34647.1"/>
    <property type="molecule type" value="Genomic_DNA"/>
</dbReference>
<dbReference type="InterPro" id="IPR011322">
    <property type="entry name" value="N-reg_PII-like_a/b"/>
</dbReference>
<dbReference type="Pfam" id="PF03091">
    <property type="entry name" value="CutA1"/>
    <property type="match status" value="1"/>
</dbReference>
<dbReference type="RefSeq" id="WP_108622063.1">
    <property type="nucleotide sequence ID" value="NZ_CP028901.1"/>
</dbReference>
<dbReference type="InterPro" id="IPR015867">
    <property type="entry name" value="N-reg_PII/ATP_PRibTrfase_C"/>
</dbReference>
<evidence type="ECO:0000313" key="2">
    <source>
        <dbReference type="EMBL" id="AWB34647.1"/>
    </source>
</evidence>
<dbReference type="Proteomes" id="UP000244571">
    <property type="component" value="Chromosome"/>
</dbReference>
<reference evidence="2 3" key="1">
    <citation type="submission" date="2018-04" db="EMBL/GenBank/DDBJ databases">
        <title>Bordetella sp. HZ20 isolated from seawater.</title>
        <authorList>
            <person name="Sun C."/>
        </authorList>
    </citation>
    <scope>NUCLEOTIDE SEQUENCE [LARGE SCALE GENOMIC DNA]</scope>
    <source>
        <strain evidence="2 3">HZ20</strain>
    </source>
</reference>
<dbReference type="OrthoDB" id="37622at2"/>
<dbReference type="GO" id="GO:0010038">
    <property type="term" value="P:response to metal ion"/>
    <property type="evidence" value="ECO:0007669"/>
    <property type="project" value="InterPro"/>
</dbReference>
<dbReference type="SUPFAM" id="SSF54913">
    <property type="entry name" value="GlnB-like"/>
    <property type="match status" value="1"/>
</dbReference>
<keyword evidence="3" id="KW-1185">Reference proteome</keyword>
<organism evidence="2 3">
    <name type="scientific">Orrella marina</name>
    <dbReference type="NCBI Taxonomy" id="2163011"/>
    <lineage>
        <taxon>Bacteria</taxon>
        <taxon>Pseudomonadati</taxon>
        <taxon>Pseudomonadota</taxon>
        <taxon>Betaproteobacteria</taxon>
        <taxon>Burkholderiales</taxon>
        <taxon>Alcaligenaceae</taxon>
        <taxon>Orrella</taxon>
    </lineage>
</organism>
<dbReference type="InterPro" id="IPR004323">
    <property type="entry name" value="Ion_tolerance_CutA"/>
</dbReference>
<gene>
    <name evidence="2" type="ORF">DBV39_14025</name>
</gene>
<dbReference type="AlphaFoldDB" id="A0A2R4XLG9"/>
<sequence length="113" mass="12315">MTQVTASEFAAVVILSTAPDLILAKRISHLLIEEGLASCVHIGQPSLSMFAWDGDVQGEQELPMTIKTSERVLDQAVARIVELHPYDVPEVIVLPVIAGYGPYLEWINATTKS</sequence>